<dbReference type="RefSeq" id="WP_344666491.1">
    <property type="nucleotide sequence ID" value="NZ_BAAAQN010000017.1"/>
</dbReference>
<evidence type="ECO:0000313" key="2">
    <source>
        <dbReference type="EMBL" id="GAA2030701.1"/>
    </source>
</evidence>
<dbReference type="Proteomes" id="UP001500751">
    <property type="component" value="Unassembled WGS sequence"/>
</dbReference>
<reference evidence="3" key="1">
    <citation type="journal article" date="2019" name="Int. J. Syst. Evol. Microbiol.">
        <title>The Global Catalogue of Microorganisms (GCM) 10K type strain sequencing project: providing services to taxonomists for standard genome sequencing and annotation.</title>
        <authorList>
            <consortium name="The Broad Institute Genomics Platform"/>
            <consortium name="The Broad Institute Genome Sequencing Center for Infectious Disease"/>
            <person name="Wu L."/>
            <person name="Ma J."/>
        </authorList>
    </citation>
    <scope>NUCLEOTIDE SEQUENCE [LARGE SCALE GENOMIC DNA]</scope>
    <source>
        <strain evidence="3">JCM 16014</strain>
    </source>
</reference>
<sequence length="512" mass="54342">MDSGLTDRTVRAADPGDGERVTIGVADSRRVMVYLVVPEADDYIAIMEVLESSVTDKTPIEVATALSAAGLILDPSQVENRLDRLRDWGAVSARTDSTSILRYADLMARNWRYTATPAGRQVQRFYRTVLADTPTVREIPLTSLNRIVTALEALASTVPETGVADEQAVDRIGVLFTSHDDLDGALVGAEDSLAGLADRFDLDDERTAELKGLLVDYATSVAAQLDSGAARAERALALLAPYFPLLAEAAVATSQARALIERGALSASRGGRVPDWEELRAWFHADVGRAARFSLRLVRSLPGMHANLRRLHTSTSTANSRGRALALAKAAADPELGTQIWQAALGDHPWRKLYGATDDESLHNPSWRGGPKVPVPELLRSTGHAGPRGRGGTARDDSLARAQVAPARRARQLQHEAAIAEVLAAEPGAVLSETGARAALAALMAAARATSTGSPRTAVRDGLACSLISVADGVGQLRTASWTVLLPGRIPQFHLPGDLPVVTGNPGSGDRS</sequence>
<gene>
    <name evidence="2" type="ORF">GCM10009839_33100</name>
</gene>
<evidence type="ECO:0000313" key="3">
    <source>
        <dbReference type="Proteomes" id="UP001500751"/>
    </source>
</evidence>
<protein>
    <recommendedName>
        <fullName evidence="4">TIGR02677 family protein</fullName>
    </recommendedName>
</protein>
<evidence type="ECO:0008006" key="4">
    <source>
        <dbReference type="Google" id="ProtNLM"/>
    </source>
</evidence>
<dbReference type="InterPro" id="IPR013493">
    <property type="entry name" value="CHP02677"/>
</dbReference>
<dbReference type="EMBL" id="BAAAQN010000017">
    <property type="protein sequence ID" value="GAA2030701.1"/>
    <property type="molecule type" value="Genomic_DNA"/>
</dbReference>
<comment type="caution">
    <text evidence="2">The sequence shown here is derived from an EMBL/GenBank/DDBJ whole genome shotgun (WGS) entry which is preliminary data.</text>
</comment>
<dbReference type="Pfam" id="PF09660">
    <property type="entry name" value="DUF2397"/>
    <property type="match status" value="1"/>
</dbReference>
<organism evidence="2 3">
    <name type="scientific">Catenulispora yoronensis</name>
    <dbReference type="NCBI Taxonomy" id="450799"/>
    <lineage>
        <taxon>Bacteria</taxon>
        <taxon>Bacillati</taxon>
        <taxon>Actinomycetota</taxon>
        <taxon>Actinomycetes</taxon>
        <taxon>Catenulisporales</taxon>
        <taxon>Catenulisporaceae</taxon>
        <taxon>Catenulispora</taxon>
    </lineage>
</organism>
<name>A0ABP5FQY3_9ACTN</name>
<feature type="region of interest" description="Disordered" evidence="1">
    <location>
        <begin position="379"/>
        <end position="399"/>
    </location>
</feature>
<evidence type="ECO:0000256" key="1">
    <source>
        <dbReference type="SAM" id="MobiDB-lite"/>
    </source>
</evidence>
<keyword evidence="3" id="KW-1185">Reference proteome</keyword>
<accession>A0ABP5FQY3</accession>
<proteinExistence type="predicted"/>